<evidence type="ECO:0000256" key="1">
    <source>
        <dbReference type="ARBA" id="ARBA00004651"/>
    </source>
</evidence>
<keyword evidence="4 8" id="KW-1003">Cell membrane</keyword>
<evidence type="ECO:0000256" key="7">
    <source>
        <dbReference type="ARBA" id="ARBA00023136"/>
    </source>
</evidence>
<dbReference type="STRING" id="1121409.SAMN02745124_02749"/>
<feature type="transmembrane region" description="Helical" evidence="8">
    <location>
        <begin position="134"/>
        <end position="157"/>
    </location>
</feature>
<keyword evidence="10" id="KW-1185">Reference proteome</keyword>
<dbReference type="GO" id="GO:0005886">
    <property type="term" value="C:plasma membrane"/>
    <property type="evidence" value="ECO:0007669"/>
    <property type="project" value="UniProtKB-SubCell"/>
</dbReference>
<feature type="transmembrane region" description="Helical" evidence="8">
    <location>
        <begin position="76"/>
        <end position="94"/>
    </location>
</feature>
<dbReference type="InterPro" id="IPR002781">
    <property type="entry name" value="TM_pro_TauE-like"/>
</dbReference>
<evidence type="ECO:0000256" key="8">
    <source>
        <dbReference type="RuleBase" id="RU363041"/>
    </source>
</evidence>
<evidence type="ECO:0000256" key="5">
    <source>
        <dbReference type="ARBA" id="ARBA00022692"/>
    </source>
</evidence>
<dbReference type="PANTHER" id="PTHR30269:SF32">
    <property type="entry name" value="MEMBRANE TRANSPORTER PROTEIN-RELATED"/>
    <property type="match status" value="1"/>
</dbReference>
<dbReference type="Proteomes" id="UP000184139">
    <property type="component" value="Unassembled WGS sequence"/>
</dbReference>
<dbReference type="EMBL" id="FQXS01000017">
    <property type="protein sequence ID" value="SHH94796.1"/>
    <property type="molecule type" value="Genomic_DNA"/>
</dbReference>
<feature type="transmembrane region" description="Helical" evidence="8">
    <location>
        <begin position="196"/>
        <end position="216"/>
    </location>
</feature>
<evidence type="ECO:0000313" key="9">
    <source>
        <dbReference type="EMBL" id="SHH94796.1"/>
    </source>
</evidence>
<keyword evidence="5 8" id="KW-0812">Transmembrane</keyword>
<dbReference type="PANTHER" id="PTHR30269">
    <property type="entry name" value="TRANSMEMBRANE PROTEIN YFCA"/>
    <property type="match status" value="1"/>
</dbReference>
<feature type="transmembrane region" description="Helical" evidence="8">
    <location>
        <begin position="43"/>
        <end position="64"/>
    </location>
</feature>
<dbReference type="Pfam" id="PF01925">
    <property type="entry name" value="TauE"/>
    <property type="match status" value="1"/>
</dbReference>
<evidence type="ECO:0000313" key="10">
    <source>
        <dbReference type="Proteomes" id="UP000184139"/>
    </source>
</evidence>
<gene>
    <name evidence="9" type="ORF">SAMN02745124_02749</name>
</gene>
<protein>
    <recommendedName>
        <fullName evidence="8">Probable membrane transporter protein</fullName>
    </recommendedName>
</protein>
<proteinExistence type="inferred from homology"/>
<evidence type="ECO:0000256" key="6">
    <source>
        <dbReference type="ARBA" id="ARBA00022989"/>
    </source>
</evidence>
<feature type="transmembrane region" description="Helical" evidence="8">
    <location>
        <begin position="228"/>
        <end position="245"/>
    </location>
</feature>
<evidence type="ECO:0000256" key="3">
    <source>
        <dbReference type="ARBA" id="ARBA00022448"/>
    </source>
</evidence>
<dbReference type="OrthoDB" id="9800873at2"/>
<keyword evidence="7 8" id="KW-0472">Membrane</keyword>
<comment type="subcellular location">
    <subcellularLocation>
        <location evidence="1 8">Cell membrane</location>
        <topology evidence="1 8">Multi-pass membrane protein</topology>
    </subcellularLocation>
</comment>
<feature type="transmembrane region" description="Helical" evidence="8">
    <location>
        <begin position="101"/>
        <end position="122"/>
    </location>
</feature>
<sequence>MDLTDYSVILTAYIMASAIKGLTGLGFSTSCLPVLALHFDLKIAIPLVLVPSIVSNITVIVQAGRFREAVSRFWPLYLAAVPGLLFGLAVLATINSDVAKAVLGLVLMIYALWAMTNMTVSLPTKWERALRVPIGFMTGIVNGMTGSQVMPVLPYLLSLNLEKNDFVQAINISFTFSSLVMLLGLNQLGYLTATTFLIALAGLVPVLLTLTVAGRLRRRLTTIVYRRLVLGLLLVMGMILLLRNFL</sequence>
<keyword evidence="6 8" id="KW-1133">Transmembrane helix</keyword>
<organism evidence="9 10">
    <name type="scientific">Desulfofustis glycolicus DSM 9705</name>
    <dbReference type="NCBI Taxonomy" id="1121409"/>
    <lineage>
        <taxon>Bacteria</taxon>
        <taxon>Pseudomonadati</taxon>
        <taxon>Thermodesulfobacteriota</taxon>
        <taxon>Desulfobulbia</taxon>
        <taxon>Desulfobulbales</taxon>
        <taxon>Desulfocapsaceae</taxon>
        <taxon>Desulfofustis</taxon>
    </lineage>
</organism>
<evidence type="ECO:0000256" key="2">
    <source>
        <dbReference type="ARBA" id="ARBA00009142"/>
    </source>
</evidence>
<keyword evidence="3" id="KW-0813">Transport</keyword>
<evidence type="ECO:0000256" key="4">
    <source>
        <dbReference type="ARBA" id="ARBA00022475"/>
    </source>
</evidence>
<dbReference type="InterPro" id="IPR052017">
    <property type="entry name" value="TSUP"/>
</dbReference>
<feature type="transmembrane region" description="Helical" evidence="8">
    <location>
        <begin position="12"/>
        <end position="36"/>
    </location>
</feature>
<dbReference type="RefSeq" id="WP_073376962.1">
    <property type="nucleotide sequence ID" value="NZ_FQXS01000017.1"/>
</dbReference>
<comment type="similarity">
    <text evidence="2 8">Belongs to the 4-toluene sulfonate uptake permease (TSUP) (TC 2.A.102) family.</text>
</comment>
<accession>A0A1M5X4R0</accession>
<name>A0A1M5X4R0_9BACT</name>
<dbReference type="AlphaFoldDB" id="A0A1M5X4R0"/>
<reference evidence="9 10" key="1">
    <citation type="submission" date="2016-11" db="EMBL/GenBank/DDBJ databases">
        <authorList>
            <person name="Jaros S."/>
            <person name="Januszkiewicz K."/>
            <person name="Wedrychowicz H."/>
        </authorList>
    </citation>
    <scope>NUCLEOTIDE SEQUENCE [LARGE SCALE GENOMIC DNA]</scope>
    <source>
        <strain evidence="9 10">DSM 9705</strain>
    </source>
</reference>